<keyword evidence="9 12" id="KW-0520">NAD</keyword>
<evidence type="ECO:0000256" key="2">
    <source>
        <dbReference type="ARBA" id="ARBA00022485"/>
    </source>
</evidence>
<evidence type="ECO:0000256" key="12">
    <source>
        <dbReference type="HAMAP-Rule" id="MF_01351"/>
    </source>
</evidence>
<evidence type="ECO:0000256" key="1">
    <source>
        <dbReference type="ARBA" id="ARBA00022475"/>
    </source>
</evidence>
<feature type="binding site" evidence="12">
    <location>
        <position position="57"/>
    </location>
    <ligand>
        <name>[4Fe-4S] cluster</name>
        <dbReference type="ChEBI" id="CHEBI:49883"/>
        <label>1</label>
    </ligand>
</feature>
<dbReference type="InterPro" id="IPR017896">
    <property type="entry name" value="4Fe4S_Fe-S-bd"/>
</dbReference>
<dbReference type="GO" id="GO:0048038">
    <property type="term" value="F:quinone binding"/>
    <property type="evidence" value="ECO:0007669"/>
    <property type="project" value="UniProtKB-KW"/>
</dbReference>
<dbReference type="GO" id="GO:0005886">
    <property type="term" value="C:plasma membrane"/>
    <property type="evidence" value="ECO:0007669"/>
    <property type="project" value="UniProtKB-SubCell"/>
</dbReference>
<feature type="domain" description="4Fe-4S ferredoxin-type" evidence="13">
    <location>
        <begin position="82"/>
        <end position="113"/>
    </location>
</feature>
<dbReference type="GO" id="GO:0051539">
    <property type="term" value="F:4 iron, 4 sulfur cluster binding"/>
    <property type="evidence" value="ECO:0007669"/>
    <property type="project" value="UniProtKB-KW"/>
</dbReference>
<evidence type="ECO:0000256" key="7">
    <source>
        <dbReference type="ARBA" id="ARBA00023004"/>
    </source>
</evidence>
<dbReference type="eggNOG" id="COG1143">
    <property type="taxonomic scope" value="Bacteria"/>
</dbReference>
<evidence type="ECO:0000313" key="14">
    <source>
        <dbReference type="EMBL" id="ACZ42442.1"/>
    </source>
</evidence>
<protein>
    <recommendedName>
        <fullName evidence="12">NADH-quinone oxidoreductase subunit I</fullName>
        <ecNumber evidence="12">7.1.1.-</ecNumber>
    </recommendedName>
    <alternativeName>
        <fullName evidence="12">NADH dehydrogenase I subunit I</fullName>
    </alternativeName>
    <alternativeName>
        <fullName evidence="12">NDH-1 subunit I</fullName>
    </alternativeName>
</protein>
<feature type="binding site" evidence="12">
    <location>
        <position position="54"/>
    </location>
    <ligand>
        <name>[4Fe-4S] cluster</name>
        <dbReference type="ChEBI" id="CHEBI:49883"/>
        <label>1</label>
    </ligand>
</feature>
<evidence type="ECO:0000256" key="11">
    <source>
        <dbReference type="ARBA" id="ARBA00023136"/>
    </source>
</evidence>
<keyword evidence="8 12" id="KW-0411">Iron-sulfur</keyword>
<evidence type="ECO:0000256" key="4">
    <source>
        <dbReference type="ARBA" id="ARBA00022723"/>
    </source>
</evidence>
<comment type="cofactor">
    <cofactor evidence="12">
        <name>[4Fe-4S] cluster</name>
        <dbReference type="ChEBI" id="CHEBI:49883"/>
    </cofactor>
    <text evidence="12">Binds 2 [4Fe-4S] clusters per subunit.</text>
</comment>
<evidence type="ECO:0000256" key="8">
    <source>
        <dbReference type="ARBA" id="ARBA00023014"/>
    </source>
</evidence>
<keyword evidence="10 12" id="KW-0830">Ubiquinone</keyword>
<keyword evidence="7 12" id="KW-0408">Iron</keyword>
<dbReference type="GO" id="GO:0050136">
    <property type="term" value="F:NADH dehydrogenase (quinone) (non-electrogenic) activity"/>
    <property type="evidence" value="ECO:0007669"/>
    <property type="project" value="UniProtKB-UniRule"/>
</dbReference>
<dbReference type="PROSITE" id="PS00198">
    <property type="entry name" value="4FE4S_FER_1"/>
    <property type="match status" value="2"/>
</dbReference>
<dbReference type="Gene3D" id="3.30.70.3270">
    <property type="match status" value="1"/>
</dbReference>
<evidence type="ECO:0000256" key="3">
    <source>
        <dbReference type="ARBA" id="ARBA00022719"/>
    </source>
</evidence>
<comment type="catalytic activity">
    <reaction evidence="12">
        <text>a quinone + NADH + 5 H(+)(in) = a quinol + NAD(+) + 4 H(+)(out)</text>
        <dbReference type="Rhea" id="RHEA:57888"/>
        <dbReference type="ChEBI" id="CHEBI:15378"/>
        <dbReference type="ChEBI" id="CHEBI:24646"/>
        <dbReference type="ChEBI" id="CHEBI:57540"/>
        <dbReference type="ChEBI" id="CHEBI:57945"/>
        <dbReference type="ChEBI" id="CHEBI:132124"/>
    </reaction>
</comment>
<keyword evidence="6 12" id="KW-1278">Translocase</keyword>
<name>D1CCC7_THET1</name>
<gene>
    <name evidence="12" type="primary">nuoI</name>
    <name evidence="14" type="ordered locus">Tter_1536</name>
</gene>
<evidence type="ECO:0000256" key="6">
    <source>
        <dbReference type="ARBA" id="ARBA00022967"/>
    </source>
</evidence>
<evidence type="ECO:0000259" key="13">
    <source>
        <dbReference type="PROSITE" id="PS51379"/>
    </source>
</evidence>
<dbReference type="PANTHER" id="PTHR10849">
    <property type="entry name" value="NADH DEHYDROGENASE UBIQUINONE IRON-SULFUR PROTEIN 8, MITOCHONDRIAL"/>
    <property type="match status" value="1"/>
</dbReference>
<proteinExistence type="inferred from homology"/>
<comment type="subunit">
    <text evidence="12">NDH-1 is composed of 14 different subunits. Subunits NuoA, H, J, K, L, M, N constitute the membrane sector of the complex.</text>
</comment>
<comment type="similarity">
    <text evidence="12">Belongs to the complex I 23 kDa subunit family.</text>
</comment>
<feature type="binding site" evidence="12">
    <location>
        <position position="93"/>
    </location>
    <ligand>
        <name>[4Fe-4S] cluster</name>
        <dbReference type="ChEBI" id="CHEBI:49883"/>
        <label>2</label>
    </ligand>
</feature>
<feature type="domain" description="4Fe-4S ferredoxin-type" evidence="13">
    <location>
        <begin position="45"/>
        <end position="74"/>
    </location>
</feature>
<comment type="subcellular location">
    <subcellularLocation>
        <location evidence="12">Cell membrane</location>
        <topology evidence="12">Peripheral membrane protein</topology>
    </subcellularLocation>
</comment>
<comment type="function">
    <text evidence="12">NDH-1 shuttles electrons from NADH, via FMN and iron-sulfur (Fe-S) centers, to quinones in the respiratory chain. The immediate electron acceptor for the enzyme in this species is believed to be ubiquinone. Couples the redox reaction to proton translocation (for every two electrons transferred, four hydrogen ions are translocated across the cytoplasmic membrane), and thus conserves the redox energy in a proton gradient.</text>
</comment>
<dbReference type="EMBL" id="CP001825">
    <property type="protein sequence ID" value="ACZ42442.1"/>
    <property type="molecule type" value="Genomic_DNA"/>
</dbReference>
<feature type="binding site" evidence="12">
    <location>
        <position position="103"/>
    </location>
    <ligand>
        <name>[4Fe-4S] cluster</name>
        <dbReference type="ChEBI" id="CHEBI:49883"/>
        <label>1</label>
    </ligand>
</feature>
<dbReference type="RefSeq" id="WP_012875476.1">
    <property type="nucleotide sequence ID" value="NC_013525.1"/>
</dbReference>
<dbReference type="NCBIfam" id="TIGR01971">
    <property type="entry name" value="NuoI"/>
    <property type="match status" value="1"/>
</dbReference>
<keyword evidence="11 12" id="KW-0472">Membrane</keyword>
<evidence type="ECO:0000313" key="15">
    <source>
        <dbReference type="Proteomes" id="UP000000323"/>
    </source>
</evidence>
<dbReference type="Pfam" id="PF12838">
    <property type="entry name" value="Fer4_7"/>
    <property type="match status" value="1"/>
</dbReference>
<accession>D1CCC7</accession>
<keyword evidence="4 12" id="KW-0479">Metal-binding</keyword>
<evidence type="ECO:0000256" key="5">
    <source>
        <dbReference type="ARBA" id="ARBA00022737"/>
    </source>
</evidence>
<feature type="binding site" evidence="12">
    <location>
        <position position="64"/>
    </location>
    <ligand>
        <name>[4Fe-4S] cluster</name>
        <dbReference type="ChEBI" id="CHEBI:49883"/>
        <label>2</label>
    </ligand>
</feature>
<keyword evidence="1 12" id="KW-1003">Cell membrane</keyword>
<organism evidence="14 15">
    <name type="scientific">Thermobaculum terrenum (strain ATCC BAA-798 / CCMEE 7001 / YNP1)</name>
    <dbReference type="NCBI Taxonomy" id="525904"/>
    <lineage>
        <taxon>Bacteria</taxon>
        <taxon>Bacillati</taxon>
        <taxon>Chloroflexota</taxon>
        <taxon>Chloroflexia</taxon>
        <taxon>Candidatus Thermobaculales</taxon>
        <taxon>Candidatus Thermobaculaceae</taxon>
        <taxon>Thermobaculum</taxon>
    </lineage>
</organism>
<feature type="binding site" evidence="12">
    <location>
        <position position="96"/>
    </location>
    <ligand>
        <name>[4Fe-4S] cluster</name>
        <dbReference type="ChEBI" id="CHEBI:49883"/>
        <label>2</label>
    </ligand>
</feature>
<feature type="binding site" evidence="12">
    <location>
        <position position="99"/>
    </location>
    <ligand>
        <name>[4Fe-4S] cluster</name>
        <dbReference type="ChEBI" id="CHEBI:49883"/>
        <label>2</label>
    </ligand>
</feature>
<dbReference type="PROSITE" id="PS51379">
    <property type="entry name" value="4FE4S_FER_2"/>
    <property type="match status" value="2"/>
</dbReference>
<dbReference type="EC" id="7.1.1.-" evidence="12"/>
<dbReference type="Proteomes" id="UP000000323">
    <property type="component" value="Chromosome 1"/>
</dbReference>
<dbReference type="AlphaFoldDB" id="D1CCC7"/>
<dbReference type="SUPFAM" id="SSF54862">
    <property type="entry name" value="4Fe-4S ferredoxins"/>
    <property type="match status" value="1"/>
</dbReference>
<dbReference type="OrthoDB" id="9803192at2"/>
<evidence type="ECO:0000256" key="9">
    <source>
        <dbReference type="ARBA" id="ARBA00023027"/>
    </source>
</evidence>
<dbReference type="InterPro" id="IPR010226">
    <property type="entry name" value="NADH_quinone_OxRdtase_chainI"/>
</dbReference>
<feature type="binding site" evidence="12">
    <location>
        <position position="60"/>
    </location>
    <ligand>
        <name>[4Fe-4S] cluster</name>
        <dbReference type="ChEBI" id="CHEBI:49883"/>
        <label>1</label>
    </ligand>
</feature>
<dbReference type="GO" id="GO:0005506">
    <property type="term" value="F:iron ion binding"/>
    <property type="evidence" value="ECO:0007669"/>
    <property type="project" value="UniProtKB-UniRule"/>
</dbReference>
<sequence length="170" mass="19297">MALLDRFKGFYVVLSQMLQPPVTRQYPKEPRKMTHRFRGIPVLVTDPETGEEKCTACGLCATACPNNVITMTSEPHATKGRHPVTYNIQALRCLFCGLCVEACPVKAIQMSHHFELASTSRDNLLYDKQRLLELGRGIYDEVEQTESGEWIEVTRFPEEVESPQPKREVA</sequence>
<dbReference type="HAMAP" id="MF_01351">
    <property type="entry name" value="NDH1_NuoI"/>
    <property type="match status" value="1"/>
</dbReference>
<reference evidence="15" key="1">
    <citation type="journal article" date="2010" name="Stand. Genomic Sci.">
        <title>Complete genome sequence of 'Thermobaculum terrenum' type strain (YNP1).</title>
        <authorList>
            <person name="Kiss H."/>
            <person name="Cleland D."/>
            <person name="Lapidus A."/>
            <person name="Lucas S."/>
            <person name="Glavina Del Rio T."/>
            <person name="Nolan M."/>
            <person name="Tice H."/>
            <person name="Han C."/>
            <person name="Goodwin L."/>
            <person name="Pitluck S."/>
            <person name="Liolios K."/>
            <person name="Ivanova N."/>
            <person name="Mavromatis K."/>
            <person name="Ovchinnikova G."/>
            <person name="Pati A."/>
            <person name="Chen A."/>
            <person name="Palaniappan K."/>
            <person name="Land M."/>
            <person name="Hauser L."/>
            <person name="Chang Y."/>
            <person name="Jeffries C."/>
            <person name="Lu M."/>
            <person name="Brettin T."/>
            <person name="Detter J."/>
            <person name="Goker M."/>
            <person name="Tindall B."/>
            <person name="Beck B."/>
            <person name="McDermott T."/>
            <person name="Woyke T."/>
            <person name="Bristow J."/>
            <person name="Eisen J."/>
            <person name="Markowitz V."/>
            <person name="Hugenholtz P."/>
            <person name="Kyrpides N."/>
            <person name="Klenk H."/>
            <person name="Cheng J."/>
        </authorList>
    </citation>
    <scope>NUCLEOTIDE SEQUENCE [LARGE SCALE GENOMIC DNA]</scope>
    <source>
        <strain evidence="15">ATCC BAA-798 / YNP1</strain>
    </source>
</reference>
<dbReference type="HOGENOM" id="CLU_067218_4_3_0"/>
<dbReference type="STRING" id="525904.Tter_1536"/>
<dbReference type="PANTHER" id="PTHR10849:SF24">
    <property type="entry name" value="NADH-QUINONE OXIDOREDUCTASE SUBUNIT I 2"/>
    <property type="match status" value="1"/>
</dbReference>
<keyword evidence="3 12" id="KW-0874">Quinone</keyword>
<dbReference type="InterPro" id="IPR017900">
    <property type="entry name" value="4Fe4S_Fe_S_CS"/>
</dbReference>
<keyword evidence="2 12" id="KW-0004">4Fe-4S</keyword>
<evidence type="ECO:0000256" key="10">
    <source>
        <dbReference type="ARBA" id="ARBA00023075"/>
    </source>
</evidence>
<keyword evidence="15" id="KW-1185">Reference proteome</keyword>
<keyword evidence="5" id="KW-0677">Repeat</keyword>
<dbReference type="KEGG" id="ttr:Tter_1536"/>